<reference evidence="6" key="1">
    <citation type="submission" date="2023-03" db="EMBL/GenBank/DDBJ databases">
        <authorList>
            <person name="Steffen K."/>
            <person name="Cardenas P."/>
        </authorList>
    </citation>
    <scope>NUCLEOTIDE SEQUENCE</scope>
</reference>
<evidence type="ECO:0000256" key="4">
    <source>
        <dbReference type="ARBA" id="ARBA00023136"/>
    </source>
</evidence>
<feature type="transmembrane region" description="Helical" evidence="5">
    <location>
        <begin position="202"/>
        <end position="220"/>
    </location>
</feature>
<keyword evidence="7" id="KW-1185">Reference proteome</keyword>
<comment type="similarity">
    <text evidence="5">Belongs to the BI1 family.</text>
</comment>
<dbReference type="PANTHER" id="PTHR23291">
    <property type="entry name" value="BAX INHIBITOR-RELATED"/>
    <property type="match status" value="1"/>
</dbReference>
<feature type="transmembrane region" description="Helical" evidence="5">
    <location>
        <begin position="232"/>
        <end position="249"/>
    </location>
</feature>
<evidence type="ECO:0000256" key="2">
    <source>
        <dbReference type="ARBA" id="ARBA00022692"/>
    </source>
</evidence>
<sequence>MLAFTISKSAVALCRPAQLGVGRGGREMVGRLWRRLASGEVRTVRAVPVEGSGLRARFGGDNIGRAILGGGALFGVGSLCFYGLGLSNEAGAIDRARFWPEAVRQRVSSTYTSFASGLGVTSVAAFAATRATSVMRFMAGRPMASMLLFGVGSIGSALLCYSVPYTPETLPAKIGAFTLFTSIMGLTMAPLVAFAGPLVGRAALYTAGVVGGLSLTAACAPSDKYLKWGGPLALGLGVVFVSSIGGMFAAPGGAIFSALHTVYMYGGLVLFGGFLLYDTQKIVHHAEHDHHYDPVNMLAAFREPTKSPFFFESLFVVIGHNYYAPMFGIIIL</sequence>
<comment type="caution">
    <text evidence="6">The sequence shown here is derived from an EMBL/GenBank/DDBJ whole genome shotgun (WGS) entry which is preliminary data.</text>
</comment>
<feature type="transmembrane region" description="Helical" evidence="5">
    <location>
        <begin position="255"/>
        <end position="277"/>
    </location>
</feature>
<keyword evidence="4 5" id="KW-0472">Membrane</keyword>
<dbReference type="EMBL" id="CASHTH010001388">
    <property type="protein sequence ID" value="CAI8014719.1"/>
    <property type="molecule type" value="Genomic_DNA"/>
</dbReference>
<name>A0AA35RP93_GEOBA</name>
<dbReference type="AlphaFoldDB" id="A0AA35RP93"/>
<dbReference type="InterPro" id="IPR006214">
    <property type="entry name" value="Bax_inhibitor_1-related"/>
</dbReference>
<evidence type="ECO:0000313" key="6">
    <source>
        <dbReference type="EMBL" id="CAI8014719.1"/>
    </source>
</evidence>
<accession>A0AA35RP93</accession>
<evidence type="ECO:0000256" key="5">
    <source>
        <dbReference type="RuleBase" id="RU004379"/>
    </source>
</evidence>
<dbReference type="Proteomes" id="UP001174909">
    <property type="component" value="Unassembled WGS sequence"/>
</dbReference>
<dbReference type="GO" id="GO:0005743">
    <property type="term" value="C:mitochondrial inner membrane"/>
    <property type="evidence" value="ECO:0007669"/>
    <property type="project" value="TreeGrafter"/>
</dbReference>
<evidence type="ECO:0000313" key="7">
    <source>
        <dbReference type="Proteomes" id="UP001174909"/>
    </source>
</evidence>
<gene>
    <name evidence="6" type="ORF">GBAR_LOCUS9187</name>
</gene>
<dbReference type="PANTHER" id="PTHR23291:SF112">
    <property type="entry name" value="GROWTH HORMONE-INDUCIBLE TRANSMEMBRANE PROTEIN"/>
    <property type="match status" value="1"/>
</dbReference>
<keyword evidence="3 5" id="KW-1133">Transmembrane helix</keyword>
<keyword evidence="2 5" id="KW-0812">Transmembrane</keyword>
<organism evidence="6 7">
    <name type="scientific">Geodia barretti</name>
    <name type="common">Barrett's horny sponge</name>
    <dbReference type="NCBI Taxonomy" id="519541"/>
    <lineage>
        <taxon>Eukaryota</taxon>
        <taxon>Metazoa</taxon>
        <taxon>Porifera</taxon>
        <taxon>Demospongiae</taxon>
        <taxon>Heteroscleromorpha</taxon>
        <taxon>Tetractinellida</taxon>
        <taxon>Astrophorina</taxon>
        <taxon>Geodiidae</taxon>
        <taxon>Geodia</taxon>
    </lineage>
</organism>
<comment type="subcellular location">
    <subcellularLocation>
        <location evidence="1">Membrane</location>
        <topology evidence="1">Multi-pass membrane protein</topology>
    </subcellularLocation>
</comment>
<protein>
    <submittedName>
        <fullName evidence="6">Growth hormone-inducible transmembrane protein</fullName>
    </submittedName>
</protein>
<evidence type="ECO:0000256" key="1">
    <source>
        <dbReference type="ARBA" id="ARBA00004141"/>
    </source>
</evidence>
<dbReference type="Pfam" id="PF01027">
    <property type="entry name" value="Bax1-I"/>
    <property type="match status" value="1"/>
</dbReference>
<evidence type="ECO:0000256" key="3">
    <source>
        <dbReference type="ARBA" id="ARBA00022989"/>
    </source>
</evidence>
<proteinExistence type="inferred from homology"/>
<feature type="transmembrane region" description="Helical" evidence="5">
    <location>
        <begin position="143"/>
        <end position="162"/>
    </location>
</feature>
<feature type="transmembrane region" description="Helical" evidence="5">
    <location>
        <begin position="63"/>
        <end position="86"/>
    </location>
</feature>
<feature type="transmembrane region" description="Helical" evidence="5">
    <location>
        <begin position="107"/>
        <end position="128"/>
    </location>
</feature>
<feature type="transmembrane region" description="Helical" evidence="5">
    <location>
        <begin position="174"/>
        <end position="196"/>
    </location>
</feature>